<reference evidence="3" key="1">
    <citation type="submission" date="2015-05" db="EMBL/GenBank/DDBJ databases">
        <title>Draft genome of Nitrosomonas communis strain Nm2.</title>
        <authorList>
            <person name="Kozlowski J.A."/>
            <person name="Kits K.D."/>
            <person name="Stein L.Y."/>
        </authorList>
    </citation>
    <scope>NUCLEOTIDE SEQUENCE [LARGE SCALE GENOMIC DNA]</scope>
    <source>
        <strain evidence="3">Nm2</strain>
    </source>
</reference>
<dbReference type="AlphaFoldDB" id="A0A0F7KKL8"/>
<dbReference type="Proteomes" id="UP000034156">
    <property type="component" value="Chromosome"/>
</dbReference>
<dbReference type="PATRIC" id="fig|44574.3.peg.4426"/>
<gene>
    <name evidence="2" type="ORF">AAW31_18425</name>
</gene>
<keyword evidence="1" id="KW-0812">Transmembrane</keyword>
<keyword evidence="3" id="KW-1185">Reference proteome</keyword>
<proteinExistence type="predicted"/>
<reference evidence="2 3" key="2">
    <citation type="journal article" date="2016" name="Genome Announc.">
        <title>Genome Sequence of Nitrosomonas communis Strain Nm2, a Mesophilic Ammonia-Oxidizing Bacterium Isolated from Mediterranean Soil.</title>
        <authorList>
            <person name="Kozlowski J.A."/>
            <person name="Kits K.D."/>
            <person name="Stein L.Y."/>
        </authorList>
    </citation>
    <scope>NUCLEOTIDE SEQUENCE [LARGE SCALE GENOMIC DNA]</scope>
    <source>
        <strain evidence="2 3">Nm2</strain>
    </source>
</reference>
<protein>
    <submittedName>
        <fullName evidence="2">Uncharacterized protein</fullName>
    </submittedName>
</protein>
<dbReference type="EMBL" id="CP011451">
    <property type="protein sequence ID" value="AKH39342.1"/>
    <property type="molecule type" value="Genomic_DNA"/>
</dbReference>
<accession>A0A0F7KKL8</accession>
<keyword evidence="1" id="KW-1133">Transmembrane helix</keyword>
<keyword evidence="1" id="KW-0472">Membrane</keyword>
<evidence type="ECO:0000313" key="3">
    <source>
        <dbReference type="Proteomes" id="UP000034156"/>
    </source>
</evidence>
<organism evidence="2 3">
    <name type="scientific">Nitrosomonas communis</name>
    <dbReference type="NCBI Taxonomy" id="44574"/>
    <lineage>
        <taxon>Bacteria</taxon>
        <taxon>Pseudomonadati</taxon>
        <taxon>Pseudomonadota</taxon>
        <taxon>Betaproteobacteria</taxon>
        <taxon>Nitrosomonadales</taxon>
        <taxon>Nitrosomonadaceae</taxon>
        <taxon>Nitrosomonas</taxon>
    </lineage>
</organism>
<dbReference type="KEGG" id="nco:AAW31_18425"/>
<evidence type="ECO:0000256" key="1">
    <source>
        <dbReference type="SAM" id="Phobius"/>
    </source>
</evidence>
<evidence type="ECO:0000313" key="2">
    <source>
        <dbReference type="EMBL" id="AKH39342.1"/>
    </source>
</evidence>
<sequence>MLKTPFRIRLVYVLWIGLISSLSLFLTDGKLFSKIMYRVLFHFQIKNDAKASRRQYQSYGKVEADKVIFDLEMEELV</sequence>
<name>A0A0F7KKL8_9PROT</name>
<feature type="transmembrane region" description="Helical" evidence="1">
    <location>
        <begin position="6"/>
        <end position="26"/>
    </location>
</feature>